<keyword evidence="3" id="KW-1185">Reference proteome</keyword>
<evidence type="ECO:0000256" key="1">
    <source>
        <dbReference type="SAM" id="Phobius"/>
    </source>
</evidence>
<feature type="transmembrane region" description="Helical" evidence="1">
    <location>
        <begin position="238"/>
        <end position="256"/>
    </location>
</feature>
<dbReference type="Proteomes" id="UP001152759">
    <property type="component" value="Chromosome 6"/>
</dbReference>
<keyword evidence="1" id="KW-0472">Membrane</keyword>
<keyword evidence="1" id="KW-1133">Transmembrane helix</keyword>
<dbReference type="EMBL" id="OU963867">
    <property type="protein sequence ID" value="CAH0391393.1"/>
    <property type="molecule type" value="Genomic_DNA"/>
</dbReference>
<evidence type="ECO:0000313" key="2">
    <source>
        <dbReference type="EMBL" id="CAH0391393.1"/>
    </source>
</evidence>
<dbReference type="Gene3D" id="1.10.287.70">
    <property type="match status" value="1"/>
</dbReference>
<protein>
    <recommendedName>
        <fullName evidence="4">Ionotropic receptor</fullName>
    </recommendedName>
</protein>
<feature type="transmembrane region" description="Helical" evidence="1">
    <location>
        <begin position="262"/>
        <end position="281"/>
    </location>
</feature>
<evidence type="ECO:0008006" key="4">
    <source>
        <dbReference type="Google" id="ProtNLM"/>
    </source>
</evidence>
<sequence length="442" mass="50726">MVAEVFKCHVMLVILWPGGSFESHSDSVNFTQNDFYNDSNVKKVTNRKYHKVENALHRYCIDVDGASLESNAEETCDYKVNLTSDELKDLSVLSDPIFNLTRGLYNNNIWNPNNYIVFMLHEGNQEFGSEVRSAYESDIGQKYGVHVQSQNVIKYFESISTADVDYSVTVDSCVLCFVTPHSQLMPQYLVIFKAFTPVVWYFIVITITIFILMQHLFQKIFRAFYSDAERSSYEGSSSMLTIFSYFICGSPPRLLLGRFYTGKVLFTVFSFATIIISTVFLDGMTTLLTKQVRYPEIDSLKDMEDASIFIQVLDAEKASRFFLQENKYKTLATKLTHSSFLLEDVLTNSFLFEKFNNKLAQMLEAGHAEKDVQPVLRYWFNTTERGEPRDQCEPRPYELRDLRLAFMALSSDCNRGSSVGTFTCEVTRRGKIADLLSQSKRA</sequence>
<proteinExistence type="predicted"/>
<name>A0A9P0F4A8_BEMTA</name>
<accession>A0A9P0F4A8</accession>
<organism evidence="2 3">
    <name type="scientific">Bemisia tabaci</name>
    <name type="common">Sweetpotato whitefly</name>
    <name type="synonym">Aleurodes tabaci</name>
    <dbReference type="NCBI Taxonomy" id="7038"/>
    <lineage>
        <taxon>Eukaryota</taxon>
        <taxon>Metazoa</taxon>
        <taxon>Ecdysozoa</taxon>
        <taxon>Arthropoda</taxon>
        <taxon>Hexapoda</taxon>
        <taxon>Insecta</taxon>
        <taxon>Pterygota</taxon>
        <taxon>Neoptera</taxon>
        <taxon>Paraneoptera</taxon>
        <taxon>Hemiptera</taxon>
        <taxon>Sternorrhyncha</taxon>
        <taxon>Aleyrodoidea</taxon>
        <taxon>Aleyrodidae</taxon>
        <taxon>Aleyrodinae</taxon>
        <taxon>Bemisia</taxon>
    </lineage>
</organism>
<dbReference type="AlphaFoldDB" id="A0A9P0F4A8"/>
<keyword evidence="1" id="KW-0812">Transmembrane</keyword>
<reference evidence="2" key="1">
    <citation type="submission" date="2021-12" db="EMBL/GenBank/DDBJ databases">
        <authorList>
            <person name="King R."/>
        </authorList>
    </citation>
    <scope>NUCLEOTIDE SEQUENCE</scope>
</reference>
<evidence type="ECO:0000313" key="3">
    <source>
        <dbReference type="Proteomes" id="UP001152759"/>
    </source>
</evidence>
<feature type="transmembrane region" description="Helical" evidence="1">
    <location>
        <begin position="198"/>
        <end position="217"/>
    </location>
</feature>
<gene>
    <name evidence="2" type="ORF">BEMITA_LOCUS10013</name>
</gene>